<keyword evidence="6" id="KW-1185">Reference proteome</keyword>
<reference evidence="5 6" key="1">
    <citation type="submission" date="2019-12" db="EMBL/GenBank/DDBJ databases">
        <authorList>
            <person name="Huq M.A."/>
        </authorList>
    </citation>
    <scope>NUCLEOTIDE SEQUENCE [LARGE SCALE GENOMIC DNA]</scope>
    <source>
        <strain evidence="5 6">MAH-34</strain>
    </source>
</reference>
<evidence type="ECO:0000259" key="4">
    <source>
        <dbReference type="PROSITE" id="PS01124"/>
    </source>
</evidence>
<dbReference type="PANTHER" id="PTHR43280:SF28">
    <property type="entry name" value="HTH-TYPE TRANSCRIPTIONAL ACTIVATOR RHAS"/>
    <property type="match status" value="1"/>
</dbReference>
<dbReference type="SUPFAM" id="SSF46689">
    <property type="entry name" value="Homeodomain-like"/>
    <property type="match status" value="2"/>
</dbReference>
<name>A0ABW9UET4_9BACL</name>
<gene>
    <name evidence="5" type="ORF">GON05_24505</name>
</gene>
<proteinExistence type="predicted"/>
<sequence length="278" mass="32248">MQSVTMSIYFISLKEGAGMAFRDVAVKLISHVYWHRKDEFMYNEDTYPCWTLFAVEEGRFVYGIGEHKGEAGFGDFVICPPHVGFRRRTLEPLSFHFLQFVWLSEPSSEEATSWRGKLVIKDIERLASNYHYLKELPGWDEESTLHKQHMLSDMFRLVAIERELREDLTTETDSLMEKARKYVTDHAYGSLSMSDLAESLGLTPVQLTRRFRRAFSQTPSEFLNELRLTRARHLLEGSTLTLDAIAGKCGFENGFYLSRVFTQKMGMAPSVYRSMYRV</sequence>
<dbReference type="PANTHER" id="PTHR43280">
    <property type="entry name" value="ARAC-FAMILY TRANSCRIPTIONAL REGULATOR"/>
    <property type="match status" value="1"/>
</dbReference>
<dbReference type="EMBL" id="WSEM01000020">
    <property type="protein sequence ID" value="MVQ37790.1"/>
    <property type="molecule type" value="Genomic_DNA"/>
</dbReference>
<dbReference type="SMART" id="SM00342">
    <property type="entry name" value="HTH_ARAC"/>
    <property type="match status" value="1"/>
</dbReference>
<evidence type="ECO:0000256" key="1">
    <source>
        <dbReference type="ARBA" id="ARBA00023015"/>
    </source>
</evidence>
<protein>
    <submittedName>
        <fullName evidence="5">Helix-turn-helix domain-containing protein</fullName>
    </submittedName>
</protein>
<feature type="domain" description="HTH araC/xylS-type" evidence="4">
    <location>
        <begin position="177"/>
        <end position="275"/>
    </location>
</feature>
<evidence type="ECO:0000313" key="6">
    <source>
        <dbReference type="Proteomes" id="UP000467637"/>
    </source>
</evidence>
<dbReference type="Pfam" id="PF12833">
    <property type="entry name" value="HTH_18"/>
    <property type="match status" value="1"/>
</dbReference>
<comment type="caution">
    <text evidence="5">The sequence shown here is derived from an EMBL/GenBank/DDBJ whole genome shotgun (WGS) entry which is preliminary data.</text>
</comment>
<evidence type="ECO:0000256" key="3">
    <source>
        <dbReference type="ARBA" id="ARBA00023163"/>
    </source>
</evidence>
<dbReference type="Proteomes" id="UP000467637">
    <property type="component" value="Unassembled WGS sequence"/>
</dbReference>
<keyword evidence="2" id="KW-0238">DNA-binding</keyword>
<evidence type="ECO:0000313" key="5">
    <source>
        <dbReference type="EMBL" id="MVQ37790.1"/>
    </source>
</evidence>
<keyword evidence="3" id="KW-0804">Transcription</keyword>
<dbReference type="InterPro" id="IPR018060">
    <property type="entry name" value="HTH_AraC"/>
</dbReference>
<accession>A0ABW9UET4</accession>
<organism evidence="5 6">
    <name type="scientific">Paenibacillus anseongense</name>
    <dbReference type="NCBI Taxonomy" id="2682845"/>
    <lineage>
        <taxon>Bacteria</taxon>
        <taxon>Bacillati</taxon>
        <taxon>Bacillota</taxon>
        <taxon>Bacilli</taxon>
        <taxon>Bacillales</taxon>
        <taxon>Paenibacillaceae</taxon>
        <taxon>Paenibacillus</taxon>
    </lineage>
</organism>
<evidence type="ECO:0000256" key="2">
    <source>
        <dbReference type="ARBA" id="ARBA00023125"/>
    </source>
</evidence>
<dbReference type="Gene3D" id="1.10.10.60">
    <property type="entry name" value="Homeodomain-like"/>
    <property type="match status" value="2"/>
</dbReference>
<keyword evidence="1" id="KW-0805">Transcription regulation</keyword>
<dbReference type="InterPro" id="IPR009057">
    <property type="entry name" value="Homeodomain-like_sf"/>
</dbReference>
<dbReference type="PROSITE" id="PS01124">
    <property type="entry name" value="HTH_ARAC_FAMILY_2"/>
    <property type="match status" value="1"/>
</dbReference>